<keyword evidence="4" id="KW-1185">Reference proteome</keyword>
<dbReference type="Proteomes" id="UP000517759">
    <property type="component" value="Unassembled WGS sequence"/>
</dbReference>
<protein>
    <submittedName>
        <fullName evidence="2">Uncharacterized protein</fullName>
    </submittedName>
</protein>
<name>A0A7W6F9N7_9HYPH</name>
<evidence type="ECO:0000313" key="2">
    <source>
        <dbReference type="EMBL" id="MBB3905361.1"/>
    </source>
</evidence>
<comment type="caution">
    <text evidence="2">The sequence shown here is derived from an EMBL/GenBank/DDBJ whole genome shotgun (WGS) entry which is preliminary data.</text>
</comment>
<dbReference type="RefSeq" id="WP_183512630.1">
    <property type="nucleotide sequence ID" value="NZ_BSPG01000029.1"/>
</dbReference>
<accession>A0A7W6F9N7</accession>
<reference evidence="1" key="1">
    <citation type="journal article" date="2014" name="Int. J. Syst. Evol. Microbiol.">
        <title>Complete genome of a new Firmicutes species belonging to the dominant human colonic microbiota ('Ruminococcus bicirculans') reveals two chromosomes and a selective capacity to utilize plant glucans.</title>
        <authorList>
            <consortium name="NISC Comparative Sequencing Program"/>
            <person name="Wegmann U."/>
            <person name="Louis P."/>
            <person name="Goesmann A."/>
            <person name="Henrissat B."/>
            <person name="Duncan S.H."/>
            <person name="Flint H.J."/>
        </authorList>
    </citation>
    <scope>NUCLEOTIDE SEQUENCE</scope>
    <source>
        <strain evidence="1">NBRC 107710</strain>
    </source>
</reference>
<dbReference type="AlphaFoldDB" id="A0A7W6F9N7"/>
<evidence type="ECO:0000313" key="3">
    <source>
        <dbReference type="Proteomes" id="UP000517759"/>
    </source>
</evidence>
<reference evidence="1" key="4">
    <citation type="submission" date="2023-01" db="EMBL/GenBank/DDBJ databases">
        <title>Draft genome sequence of Methylobacterium brachythecii strain NBRC 107710.</title>
        <authorList>
            <person name="Sun Q."/>
            <person name="Mori K."/>
        </authorList>
    </citation>
    <scope>NUCLEOTIDE SEQUENCE</scope>
    <source>
        <strain evidence="1">NBRC 107710</strain>
    </source>
</reference>
<sequence>MAADDLQRLLVDRYGEHADAGDLTTSSLIDLVRDGADGVDGADLFVALIGDTRSGVTVPVAVELVAKGFDIVAMIEIAAWLGRGGNVPAPFVGTLGRAFLAKAADRDADYGTRAHALKASMILAQSDRSLLRRLQSDLLDIDLADDGDFLRHAARIAGAVLAHEPDDDLRALLGKLVEVVDAEDEASMELGLDAMRHGLDADAAETALQAFEGARGWFRRAEDAGDARPDATLYRRCLDALVAFQSGQSSPDLWTRIDEIRSAAFAYTAYLTTSDRPEDTTSWLGAKTQERVHWSMLALRLGALDTSLLKRAWLDAAAVIQDELLAVYTASRSFLRRGADGGLEAILRPRVVEVLRGELHSLALLDQWIEENAASGLLPAAAHLRDRVADAREAVVTHRPIEAADGSSPTAAIVELLPEASRSSALARVAAGMAILVETTTPLVVSELFETVTAGLARNPDYLADPMGRMLFDAVLWSSIQFVVMRGNVGVSTLARGRYLFERDPEKLPLEKDLQADYVEFLMGSPLAELCQAEKRDVGGGRVDVLFTFLRTKTVAELKRTDLKLTNDEVVGRFGLQKVSYDVTNVRFGILMILDLRDVGGGQPYLSERISVHHVTPDWGTSEHAVVLMRVQGRRETPSQL</sequence>
<reference evidence="4" key="2">
    <citation type="journal article" date="2019" name="Int. J. Syst. Evol. Microbiol.">
        <title>The Global Catalogue of Microorganisms (GCM) 10K type strain sequencing project: providing services to taxonomists for standard genome sequencing and annotation.</title>
        <authorList>
            <consortium name="The Broad Institute Genomics Platform"/>
            <consortium name="The Broad Institute Genome Sequencing Center for Infectious Disease"/>
            <person name="Wu L."/>
            <person name="Ma J."/>
        </authorList>
    </citation>
    <scope>NUCLEOTIDE SEQUENCE [LARGE SCALE GENOMIC DNA]</scope>
    <source>
        <strain evidence="4">NBRC 107710</strain>
    </source>
</reference>
<proteinExistence type="predicted"/>
<dbReference type="EMBL" id="BSPG01000029">
    <property type="protein sequence ID" value="GLS45899.1"/>
    <property type="molecule type" value="Genomic_DNA"/>
</dbReference>
<evidence type="ECO:0000313" key="4">
    <source>
        <dbReference type="Proteomes" id="UP001156881"/>
    </source>
</evidence>
<reference evidence="2 3" key="3">
    <citation type="submission" date="2020-08" db="EMBL/GenBank/DDBJ databases">
        <title>Genomic Encyclopedia of Type Strains, Phase IV (KMG-IV): sequencing the most valuable type-strain genomes for metagenomic binning, comparative biology and taxonomic classification.</title>
        <authorList>
            <person name="Goeker M."/>
        </authorList>
    </citation>
    <scope>NUCLEOTIDE SEQUENCE [LARGE SCALE GENOMIC DNA]</scope>
    <source>
        <strain evidence="2 3">DSM 24105</strain>
    </source>
</reference>
<evidence type="ECO:0000313" key="1">
    <source>
        <dbReference type="EMBL" id="GLS45899.1"/>
    </source>
</evidence>
<dbReference type="Proteomes" id="UP001156881">
    <property type="component" value="Unassembled WGS sequence"/>
</dbReference>
<gene>
    <name evidence="1" type="ORF">GCM10007884_38900</name>
    <name evidence="2" type="ORF">GGR33_004894</name>
</gene>
<organism evidence="2 3">
    <name type="scientific">Methylobacterium brachythecii</name>
    <dbReference type="NCBI Taxonomy" id="1176177"/>
    <lineage>
        <taxon>Bacteria</taxon>
        <taxon>Pseudomonadati</taxon>
        <taxon>Pseudomonadota</taxon>
        <taxon>Alphaproteobacteria</taxon>
        <taxon>Hyphomicrobiales</taxon>
        <taxon>Methylobacteriaceae</taxon>
        <taxon>Methylobacterium</taxon>
    </lineage>
</organism>
<dbReference type="EMBL" id="JACIDN010000011">
    <property type="protein sequence ID" value="MBB3905361.1"/>
    <property type="molecule type" value="Genomic_DNA"/>
</dbReference>